<dbReference type="InterPro" id="IPR001138">
    <property type="entry name" value="Zn2Cys6_DnaBD"/>
</dbReference>
<dbReference type="EMBL" id="GG749412">
    <property type="protein sequence ID" value="KMW66896.1"/>
    <property type="molecule type" value="Genomic_DNA"/>
</dbReference>
<dbReference type="GO" id="GO:0005634">
    <property type="term" value="C:nucleus"/>
    <property type="evidence" value="ECO:0007669"/>
    <property type="project" value="UniProtKB-SubCell"/>
</dbReference>
<protein>
    <recommendedName>
        <fullName evidence="7">Zn(2)-C6 fungal-type domain-containing protein</fullName>
    </recommendedName>
</protein>
<evidence type="ECO:0000256" key="2">
    <source>
        <dbReference type="ARBA" id="ARBA00023015"/>
    </source>
</evidence>
<evidence type="ECO:0000256" key="1">
    <source>
        <dbReference type="ARBA" id="ARBA00004123"/>
    </source>
</evidence>
<evidence type="ECO:0000256" key="6">
    <source>
        <dbReference type="SAM" id="MobiDB-lite"/>
    </source>
</evidence>
<comment type="subcellular location">
    <subcellularLocation>
        <location evidence="1">Nucleus</location>
    </subcellularLocation>
</comment>
<dbReference type="SMART" id="SM00066">
    <property type="entry name" value="GAL4"/>
    <property type="match status" value="1"/>
</dbReference>
<dbReference type="PROSITE" id="PS50048">
    <property type="entry name" value="ZN2_CY6_FUNGAL_2"/>
    <property type="match status" value="1"/>
</dbReference>
<dbReference type="InterPro" id="IPR021858">
    <property type="entry name" value="Fun_TF"/>
</dbReference>
<accession>A0A0J9ELA0</accession>
<dbReference type="Pfam" id="PF11951">
    <property type="entry name" value="Fungal_trans_2"/>
    <property type="match status" value="1"/>
</dbReference>
<dbReference type="PANTHER" id="PTHR37534">
    <property type="entry name" value="TRANSCRIPTIONAL ACTIVATOR PROTEIN UGA3"/>
    <property type="match status" value="1"/>
</dbReference>
<reference evidence="8" key="1">
    <citation type="submission" date="2010-03" db="EMBL/GenBank/DDBJ databases">
        <title>Annotation of Blastomyces dermatitidis strain ATCC 18188.</title>
        <authorList>
            <consortium name="The Broad Institute Genome Sequencing Platform"/>
            <consortium name="Broad Institute Genome Sequencing Center for Infectious Disease."/>
            <person name="Cuomo C."/>
            <person name="Klein B."/>
            <person name="Sullivan T."/>
            <person name="Heitman J."/>
            <person name="Young S."/>
            <person name="Zeng Q."/>
            <person name="Gargeya S."/>
            <person name="Alvarado L."/>
            <person name="Berlin A.M."/>
            <person name="Chapman S.B."/>
            <person name="Chen Z."/>
            <person name="Freedman E."/>
            <person name="Gellesch M."/>
            <person name="Goldberg J."/>
            <person name="Griggs A."/>
            <person name="Gujja S."/>
            <person name="Heilman E."/>
            <person name="Heiman D."/>
            <person name="Howarth C."/>
            <person name="Mehta T."/>
            <person name="Neiman D."/>
            <person name="Pearson M."/>
            <person name="Roberts A."/>
            <person name="Saif S."/>
            <person name="Shea T."/>
            <person name="Shenoy N."/>
            <person name="Sisk P."/>
            <person name="Stolte C."/>
            <person name="Sykes S."/>
            <person name="White J."/>
            <person name="Yandava C."/>
            <person name="Haas B."/>
            <person name="Nusbaum C."/>
            <person name="Birren B."/>
        </authorList>
    </citation>
    <scope>NUCLEOTIDE SEQUENCE</scope>
    <source>
        <strain evidence="8">ATCC 18188</strain>
    </source>
</reference>
<keyword evidence="4" id="KW-0804">Transcription</keyword>
<dbReference type="InterPro" id="IPR036864">
    <property type="entry name" value="Zn2-C6_fun-type_DNA-bd_sf"/>
</dbReference>
<evidence type="ECO:0000256" key="3">
    <source>
        <dbReference type="ARBA" id="ARBA00023125"/>
    </source>
</evidence>
<feature type="region of interest" description="Disordered" evidence="6">
    <location>
        <begin position="230"/>
        <end position="250"/>
    </location>
</feature>
<dbReference type="GO" id="GO:0008270">
    <property type="term" value="F:zinc ion binding"/>
    <property type="evidence" value="ECO:0007669"/>
    <property type="project" value="InterPro"/>
</dbReference>
<dbReference type="Proteomes" id="UP000007802">
    <property type="component" value="Unassembled WGS sequence"/>
</dbReference>
<dbReference type="Gene3D" id="4.10.240.10">
    <property type="entry name" value="Zn(2)-C6 fungal-type DNA-binding domain"/>
    <property type="match status" value="1"/>
</dbReference>
<dbReference type="AlphaFoldDB" id="A0A0J9ELA0"/>
<dbReference type="CDD" id="cd00067">
    <property type="entry name" value="GAL4"/>
    <property type="match status" value="1"/>
</dbReference>
<sequence length="752" mass="84003">MRSRTGCLTCRTRKVKCDEQRPQCSQCRKSRRECRQSEGIVFRHQQNASMNRAGTALGDSGDSDRSALGRFYSYKNTFGADSVWLEIPKQVTFVDNSDPCTEEIDTLLTSETTISVPSPQVLDWGTNGDCRHLDGQAHGLEALSAAATREACPLHETPSSSLLPPMNMDTTASDIYSRHQELHSSVALIPSSHSIGPTVPVSSRSPATSMCSPNNNINFLLNPLAPSHIHPSSPHSPLGQSESPFVATGPSESRGLYVELRVEGEVEVESDHEIAFLLRHFSEAPGRWMDLFDLGSYFSSYVPVKTLTVPLLKYAACAYAAKQLELVKGNKAIVEGVSRRQAMMEVWPDTENVEWSYYSTKYYDKAVQLLMEALRHDGKSTPLGNLEARGQWQAAELYNDPEGFHKRFRRSDIQLSSAYSDELMAATAILSMYDFHGAKGPSWNRRPSGVKSLLDIAEVGLMLISGSPIARGPRLSKARKATFWNFARQDYLSAFINECQTRLNTEDVVLWTEAGLLLDNDGFVRPSNTTSSGYSEGDDGMNEDLISNALIWILSKVVNFAAAGDTLDARGNCFDESSTGISQKTPFERWHRLQTELGRWYDGLPDTFKPYSRMERSHSFHQGPIDEPLQWAEVWYGMPMCASTIQHYHMARILLLINKPPESAAKGHMMASKLKSYRSIESEIKFHSHEICGISMSRPEASVRIHSVQPLFVAGQCLTEPRERRTILQLLRGIENDLGWATEYRVQLLPKG</sequence>
<feature type="domain" description="Zn(2)-C6 fungal-type" evidence="7">
    <location>
        <begin position="6"/>
        <end position="36"/>
    </location>
</feature>
<dbReference type="PANTHER" id="PTHR37534:SF9">
    <property type="entry name" value="ZN(II)2CYS6 TRANSCRIPTION FACTOR (EUROFUNG)"/>
    <property type="match status" value="1"/>
</dbReference>
<dbReference type="SUPFAM" id="SSF57701">
    <property type="entry name" value="Zn2/Cys6 DNA-binding domain"/>
    <property type="match status" value="1"/>
</dbReference>
<keyword evidence="5" id="KW-0539">Nucleus</keyword>
<dbReference type="GO" id="GO:0000976">
    <property type="term" value="F:transcription cis-regulatory region binding"/>
    <property type="evidence" value="ECO:0007669"/>
    <property type="project" value="TreeGrafter"/>
</dbReference>
<keyword evidence="2" id="KW-0805">Transcription regulation</keyword>
<proteinExistence type="predicted"/>
<evidence type="ECO:0000256" key="4">
    <source>
        <dbReference type="ARBA" id="ARBA00023163"/>
    </source>
</evidence>
<evidence type="ECO:0000259" key="7">
    <source>
        <dbReference type="PROSITE" id="PS50048"/>
    </source>
</evidence>
<gene>
    <name evidence="8" type="ORF">BDDG_11775</name>
</gene>
<dbReference type="OrthoDB" id="5418899at2759"/>
<name>A0A0J9ELA0_AJEDA</name>
<keyword evidence="3" id="KW-0238">DNA-binding</keyword>
<evidence type="ECO:0000313" key="8">
    <source>
        <dbReference type="EMBL" id="KMW66896.1"/>
    </source>
</evidence>
<evidence type="ECO:0000256" key="5">
    <source>
        <dbReference type="ARBA" id="ARBA00023242"/>
    </source>
</evidence>
<dbReference type="Pfam" id="PF00172">
    <property type="entry name" value="Zn_clus"/>
    <property type="match status" value="1"/>
</dbReference>
<organism evidence="8">
    <name type="scientific">Ajellomyces dermatitidis (strain ATCC 18188 / CBS 674.68)</name>
    <name type="common">Blastomyces dermatitidis</name>
    <dbReference type="NCBI Taxonomy" id="653446"/>
    <lineage>
        <taxon>Eukaryota</taxon>
        <taxon>Fungi</taxon>
        <taxon>Dikarya</taxon>
        <taxon>Ascomycota</taxon>
        <taxon>Pezizomycotina</taxon>
        <taxon>Eurotiomycetes</taxon>
        <taxon>Eurotiomycetidae</taxon>
        <taxon>Onygenales</taxon>
        <taxon>Ajellomycetaceae</taxon>
        <taxon>Blastomyces</taxon>
    </lineage>
</organism>
<dbReference type="GO" id="GO:0000981">
    <property type="term" value="F:DNA-binding transcription factor activity, RNA polymerase II-specific"/>
    <property type="evidence" value="ECO:0007669"/>
    <property type="project" value="InterPro"/>
</dbReference>
<dbReference type="GO" id="GO:0045944">
    <property type="term" value="P:positive regulation of transcription by RNA polymerase II"/>
    <property type="evidence" value="ECO:0007669"/>
    <property type="project" value="TreeGrafter"/>
</dbReference>
<dbReference type="PROSITE" id="PS00463">
    <property type="entry name" value="ZN2_CY6_FUNGAL_1"/>
    <property type="match status" value="1"/>
</dbReference>